<dbReference type="WBParaSite" id="nRc.2.0.1.t38454-RA">
    <property type="protein sequence ID" value="nRc.2.0.1.t38454-RA"/>
    <property type="gene ID" value="nRc.2.0.1.g38454"/>
</dbReference>
<accession>A0A915KI01</accession>
<protein>
    <submittedName>
        <fullName evidence="2">Uncharacterized protein</fullName>
    </submittedName>
</protein>
<name>A0A915KI01_ROMCU</name>
<proteinExistence type="predicted"/>
<reference evidence="2" key="1">
    <citation type="submission" date="2022-11" db="UniProtKB">
        <authorList>
            <consortium name="WormBaseParasite"/>
        </authorList>
    </citation>
    <scope>IDENTIFICATION</scope>
</reference>
<dbReference type="Proteomes" id="UP000887565">
    <property type="component" value="Unplaced"/>
</dbReference>
<organism evidence="1 2">
    <name type="scientific">Romanomermis culicivorax</name>
    <name type="common">Nematode worm</name>
    <dbReference type="NCBI Taxonomy" id="13658"/>
    <lineage>
        <taxon>Eukaryota</taxon>
        <taxon>Metazoa</taxon>
        <taxon>Ecdysozoa</taxon>
        <taxon>Nematoda</taxon>
        <taxon>Enoplea</taxon>
        <taxon>Dorylaimia</taxon>
        <taxon>Mermithida</taxon>
        <taxon>Mermithoidea</taxon>
        <taxon>Mermithidae</taxon>
        <taxon>Romanomermis</taxon>
    </lineage>
</organism>
<sequence>MVHASSRKAGGRGSTLDAGAIVHDVLGILIAVVEQQLFADVNLPFGNEQNGEGAVVEALRRRFEVRVALTMVNEPTYRLVFGRSVDGVFDAIEHEVQSIAVQKVGLQQLATTAPFAIFPTAKTPRPTLAV</sequence>
<dbReference type="AlphaFoldDB" id="A0A915KI01"/>
<evidence type="ECO:0000313" key="1">
    <source>
        <dbReference type="Proteomes" id="UP000887565"/>
    </source>
</evidence>
<keyword evidence="1" id="KW-1185">Reference proteome</keyword>
<evidence type="ECO:0000313" key="2">
    <source>
        <dbReference type="WBParaSite" id="nRc.2.0.1.t38454-RA"/>
    </source>
</evidence>